<dbReference type="InterPro" id="IPR009003">
    <property type="entry name" value="Peptidase_S1_PA"/>
</dbReference>
<reference evidence="1" key="1">
    <citation type="submission" date="2024-03" db="EMBL/GenBank/DDBJ databases">
        <title>WGS assembly of Saponaria officinalis var. Norfolk2.</title>
        <authorList>
            <person name="Jenkins J."/>
            <person name="Shu S."/>
            <person name="Grimwood J."/>
            <person name="Barry K."/>
            <person name="Goodstein D."/>
            <person name="Schmutz J."/>
            <person name="Leebens-Mack J."/>
            <person name="Osbourn A."/>
        </authorList>
    </citation>
    <scope>NUCLEOTIDE SEQUENCE [LARGE SCALE GENOMIC DNA]</scope>
    <source>
        <strain evidence="1">JIC</strain>
    </source>
</reference>
<name>A0AAW1MC46_SAPOF</name>
<protein>
    <recommendedName>
        <fullName evidence="3">Peptidase S1 domain-containing protein</fullName>
    </recommendedName>
</protein>
<dbReference type="AlphaFoldDB" id="A0AAW1MC46"/>
<evidence type="ECO:0000313" key="1">
    <source>
        <dbReference type="EMBL" id="KAK9742977.1"/>
    </source>
</evidence>
<sequence length="195" mass="21456">MCLLKVCDNLDHIVKWGNGNVSIGETLYLIGNPAGLVGTFTIGQAAYPCLDSVKFNLDGDQTKCSNYHTTPTYRIIGDFWDYGHGTFFQMTSEEWEQRAFEKNLLACLPVVQCSNLVGGHGASGGPIFNSKKDVVGMLLGSIGGYEIGLHVSALRKFVKVGTSLEKKSRKRSRRSKMEKNSSDPFMLAHIHAGHR</sequence>
<dbReference type="SUPFAM" id="SSF50494">
    <property type="entry name" value="Trypsin-like serine proteases"/>
    <property type="match status" value="1"/>
</dbReference>
<accession>A0AAW1MC46</accession>
<dbReference type="Proteomes" id="UP001443914">
    <property type="component" value="Unassembled WGS sequence"/>
</dbReference>
<proteinExistence type="predicted"/>
<organism evidence="1 2">
    <name type="scientific">Saponaria officinalis</name>
    <name type="common">Common soapwort</name>
    <name type="synonym">Lychnis saponaria</name>
    <dbReference type="NCBI Taxonomy" id="3572"/>
    <lineage>
        <taxon>Eukaryota</taxon>
        <taxon>Viridiplantae</taxon>
        <taxon>Streptophyta</taxon>
        <taxon>Embryophyta</taxon>
        <taxon>Tracheophyta</taxon>
        <taxon>Spermatophyta</taxon>
        <taxon>Magnoliopsida</taxon>
        <taxon>eudicotyledons</taxon>
        <taxon>Gunneridae</taxon>
        <taxon>Pentapetalae</taxon>
        <taxon>Caryophyllales</taxon>
        <taxon>Caryophyllaceae</taxon>
        <taxon>Caryophylleae</taxon>
        <taxon>Saponaria</taxon>
    </lineage>
</organism>
<dbReference type="Gene3D" id="2.40.10.10">
    <property type="entry name" value="Trypsin-like serine proteases"/>
    <property type="match status" value="1"/>
</dbReference>
<keyword evidence="2" id="KW-1185">Reference proteome</keyword>
<evidence type="ECO:0008006" key="3">
    <source>
        <dbReference type="Google" id="ProtNLM"/>
    </source>
</evidence>
<gene>
    <name evidence="1" type="ORF">RND81_03G209100</name>
</gene>
<evidence type="ECO:0000313" key="2">
    <source>
        <dbReference type="Proteomes" id="UP001443914"/>
    </source>
</evidence>
<dbReference type="EMBL" id="JBDFQZ010000003">
    <property type="protein sequence ID" value="KAK9742977.1"/>
    <property type="molecule type" value="Genomic_DNA"/>
</dbReference>
<dbReference type="InterPro" id="IPR043504">
    <property type="entry name" value="Peptidase_S1_PA_chymotrypsin"/>
</dbReference>
<comment type="caution">
    <text evidence="1">The sequence shown here is derived from an EMBL/GenBank/DDBJ whole genome shotgun (WGS) entry which is preliminary data.</text>
</comment>